<dbReference type="GO" id="GO:0004725">
    <property type="term" value="F:protein tyrosine phosphatase activity"/>
    <property type="evidence" value="ECO:0007669"/>
    <property type="project" value="InterPro"/>
</dbReference>
<dbReference type="InterPro" id="IPR000242">
    <property type="entry name" value="PTP_cat"/>
</dbReference>
<organism evidence="4">
    <name type="scientific">Anisakis simplex</name>
    <name type="common">Herring worm</name>
    <dbReference type="NCBI Taxonomy" id="6269"/>
    <lineage>
        <taxon>Eukaryota</taxon>
        <taxon>Metazoa</taxon>
        <taxon>Ecdysozoa</taxon>
        <taxon>Nematoda</taxon>
        <taxon>Chromadorea</taxon>
        <taxon>Rhabditida</taxon>
        <taxon>Spirurina</taxon>
        <taxon>Ascaridomorpha</taxon>
        <taxon>Ascaridoidea</taxon>
        <taxon>Anisakidae</taxon>
        <taxon>Anisakis</taxon>
        <taxon>Anisakis simplex complex</taxon>
    </lineage>
</organism>
<evidence type="ECO:0000256" key="1">
    <source>
        <dbReference type="SAM" id="MobiDB-lite"/>
    </source>
</evidence>
<proteinExistence type="predicted"/>
<feature type="domain" description="Tyrosine specific protein phosphatases" evidence="3">
    <location>
        <begin position="147"/>
        <end position="202"/>
    </location>
</feature>
<dbReference type="SUPFAM" id="SSF52799">
    <property type="entry name" value="(Phosphotyrosine protein) phosphatases II"/>
    <property type="match status" value="1"/>
</dbReference>
<dbReference type="WBParaSite" id="ASIM_0001463901-mRNA-1">
    <property type="protein sequence ID" value="ASIM_0001463901-mRNA-1"/>
    <property type="gene ID" value="ASIM_0001463901"/>
</dbReference>
<evidence type="ECO:0000313" key="4">
    <source>
        <dbReference type="WBParaSite" id="ASIM_0001463901-mRNA-1"/>
    </source>
</evidence>
<dbReference type="SMART" id="SM00194">
    <property type="entry name" value="PTPc"/>
    <property type="match status" value="1"/>
</dbReference>
<dbReference type="InterPro" id="IPR029021">
    <property type="entry name" value="Prot-tyrosine_phosphatase-like"/>
</dbReference>
<sequence>LKWPHNNPNDFIHANWVKHSNLENVFICCQGPTKKTVVDFWRMIWQERVKEIIMLCQVKENNKEKCYQYWPKEVGDKMTVARLTLSAIVVCRKDPDYIQTKIEIQHGKESRRVQHRQWTTWPDRTVPRSSLTPFYLLRHARKHPKYPTVVHCSAGVGRSGTLIMIEILYGALKRGLKPDFKQYLRETEEQYVYAHYVVLQYLWLNRVVCAEDIKGFTNEYLNYVRLLKNTAGVLPFNATSYPASGSTIAKCKPRFTNEYLNYVRLLKSAAGVLPFNATSYPASGSTIAKCKPSPSKKTVDKYEMANSSSEIETRKSSHHHERLSKSERAHESSDRRGAHKHLKRAHEINRLKQENHRVLVTSSGVPPQRFVSQTVDKTVTPKVRPPGQQQLQKSPEKLRLTKMNANQRITKFKQTVQTVQTADEPIVPDEEHIQVLETPEPQLNVVRVPLHAYPRPPVPNIPQPQDSPESCNPAIILPPDAAGFPRQGASKGLLKNGQNHQKIIYTPRLSYTVKPADARGTEYFYKLNAASKYVTATEAKLDQLRQQAKNATAEPKKDTVQEQQN</sequence>
<dbReference type="SMART" id="SM00404">
    <property type="entry name" value="PTPc_motif"/>
    <property type="match status" value="1"/>
</dbReference>
<dbReference type="InterPro" id="IPR003595">
    <property type="entry name" value="Tyr_Pase_cat"/>
</dbReference>
<dbReference type="PROSITE" id="PS00383">
    <property type="entry name" value="TYR_PHOSPHATASE_1"/>
    <property type="match status" value="1"/>
</dbReference>
<dbReference type="CDD" id="cd00047">
    <property type="entry name" value="PTPc"/>
    <property type="match status" value="1"/>
</dbReference>
<reference evidence="4" key="1">
    <citation type="submission" date="2017-02" db="UniProtKB">
        <authorList>
            <consortium name="WormBaseParasite"/>
        </authorList>
    </citation>
    <scope>IDENTIFICATION</scope>
</reference>
<feature type="region of interest" description="Disordered" evidence="1">
    <location>
        <begin position="546"/>
        <end position="565"/>
    </location>
</feature>
<dbReference type="InterPro" id="IPR052782">
    <property type="entry name" value="Oocyte-zygote_transition_reg"/>
</dbReference>
<dbReference type="InterPro" id="IPR016130">
    <property type="entry name" value="Tyr_Pase_AS"/>
</dbReference>
<protein>
    <submittedName>
        <fullName evidence="4">Protein-tyrosine phosphatase</fullName>
    </submittedName>
</protein>
<dbReference type="InterPro" id="IPR000387">
    <property type="entry name" value="Tyr_Pase_dom"/>
</dbReference>
<dbReference type="PROSITE" id="PS50055">
    <property type="entry name" value="TYR_PHOSPHATASE_PTP"/>
    <property type="match status" value="1"/>
</dbReference>
<dbReference type="Pfam" id="PF00102">
    <property type="entry name" value="Y_phosphatase"/>
    <property type="match status" value="1"/>
</dbReference>
<dbReference type="AlphaFoldDB" id="A0A0M3K1A1"/>
<feature type="region of interest" description="Disordered" evidence="1">
    <location>
        <begin position="283"/>
        <end position="353"/>
    </location>
</feature>
<dbReference type="PRINTS" id="PR00700">
    <property type="entry name" value="PRTYPHPHTASE"/>
</dbReference>
<feature type="compositionally biased region" description="Basic and acidic residues" evidence="1">
    <location>
        <begin position="554"/>
        <end position="565"/>
    </location>
</feature>
<dbReference type="PANTHER" id="PTHR46163">
    <property type="entry name" value="TYROSINE-PROTEIN PHOSPHATASE-RELATED"/>
    <property type="match status" value="1"/>
</dbReference>
<evidence type="ECO:0000259" key="2">
    <source>
        <dbReference type="PROSITE" id="PS50055"/>
    </source>
</evidence>
<dbReference type="Gene3D" id="3.90.190.10">
    <property type="entry name" value="Protein tyrosine phosphatase superfamily"/>
    <property type="match status" value="1"/>
</dbReference>
<accession>A0A0M3K1A1</accession>
<feature type="compositionally biased region" description="Basic and acidic residues" evidence="1">
    <location>
        <begin position="323"/>
        <end position="336"/>
    </location>
</feature>
<name>A0A0M3K1A1_ANISI</name>
<evidence type="ECO:0000259" key="3">
    <source>
        <dbReference type="PROSITE" id="PS50056"/>
    </source>
</evidence>
<dbReference type="PROSITE" id="PS50056">
    <property type="entry name" value="TYR_PHOSPHATASE_2"/>
    <property type="match status" value="1"/>
</dbReference>
<feature type="domain" description="Tyrosine-protein phosphatase" evidence="2">
    <location>
        <begin position="1"/>
        <end position="211"/>
    </location>
</feature>